<reference evidence="2" key="1">
    <citation type="journal article" date="2015" name="PLoS ONE">
        <title>Comprehensive Evaluation of Toxoplasma gondii VEG and Neospora caninum LIV Genomes with Tachyzoite Stage Transcriptome and Proteome Defines Novel Transcript Features.</title>
        <authorList>
            <person name="Ramaprasad A."/>
            <person name="Mourier T."/>
            <person name="Naeem R."/>
            <person name="Malas T.B."/>
            <person name="Moussa E."/>
            <person name="Panigrahi A."/>
            <person name="Vermont S.J."/>
            <person name="Otto T.D."/>
            <person name="Wastling J."/>
            <person name="Pain A."/>
        </authorList>
    </citation>
    <scope>NUCLEOTIDE SEQUENCE</scope>
    <source>
        <strain evidence="2">Liverpool</strain>
    </source>
</reference>
<sequence length="250" mass="28423">MRNLMLLTAWLALHATISFFLLHPSMLTAIIGFVCLHYGDMVDQERACLTRARIIAKIQIPFLHVSHPGQETHVSPEITAQLLELWDLEKDNGTSFKDFLKRARNFLQASSSQALPSHASLPRQSHSRETEKMARVTPDAEWMDWSTKEPSKAWSRQPPPFISERLYHEKVTPCSAGHRLTIETSAGPKKKKQPKEPYFLRRPSSAAEGITHIYDYVKSNLGHKVGSNDIHNLYNQHNEDEALYAANTEA</sequence>
<feature type="region of interest" description="Disordered" evidence="1">
    <location>
        <begin position="114"/>
        <end position="135"/>
    </location>
</feature>
<protein>
    <submittedName>
        <fullName evidence="2">Uncharacterized protein</fullName>
    </submittedName>
</protein>
<accession>A0A0F7U8T4</accession>
<dbReference type="EMBL" id="LN714481">
    <property type="protein sequence ID" value="CEL66309.1"/>
    <property type="molecule type" value="Genomic_DNA"/>
</dbReference>
<evidence type="ECO:0000313" key="2">
    <source>
        <dbReference type="EMBL" id="CEL66309.1"/>
    </source>
</evidence>
<organism evidence="2">
    <name type="scientific">Neospora caninum (strain Liverpool)</name>
    <dbReference type="NCBI Taxonomy" id="572307"/>
    <lineage>
        <taxon>Eukaryota</taxon>
        <taxon>Sar</taxon>
        <taxon>Alveolata</taxon>
        <taxon>Apicomplexa</taxon>
        <taxon>Conoidasida</taxon>
        <taxon>Coccidia</taxon>
        <taxon>Eucoccidiorida</taxon>
        <taxon>Eimeriorina</taxon>
        <taxon>Sarcocystidae</taxon>
        <taxon>Neospora</taxon>
    </lineage>
</organism>
<name>A0A0F7U8T4_NEOCL</name>
<gene>
    <name evidence="2" type="ORF">BN1204_021280</name>
</gene>
<evidence type="ECO:0000256" key="1">
    <source>
        <dbReference type="SAM" id="MobiDB-lite"/>
    </source>
</evidence>
<dbReference type="AlphaFoldDB" id="A0A0F7U8T4"/>
<proteinExistence type="predicted"/>